<comment type="caution">
    <text evidence="2">The sequence shown here is derived from an EMBL/GenBank/DDBJ whole genome shotgun (WGS) entry which is preliminary data.</text>
</comment>
<gene>
    <name evidence="2" type="ORF">SEMRO_2364_G325010.1</name>
</gene>
<feature type="compositionally biased region" description="Acidic residues" evidence="1">
    <location>
        <begin position="176"/>
        <end position="187"/>
    </location>
</feature>
<feature type="compositionally biased region" description="Basic and acidic residues" evidence="1">
    <location>
        <begin position="72"/>
        <end position="88"/>
    </location>
</feature>
<feature type="region of interest" description="Disordered" evidence="1">
    <location>
        <begin position="160"/>
        <end position="187"/>
    </location>
</feature>
<dbReference type="AlphaFoldDB" id="A0A9N8EZW0"/>
<dbReference type="EMBL" id="CAICTM010002362">
    <property type="protein sequence ID" value="CAB9528969.1"/>
    <property type="molecule type" value="Genomic_DNA"/>
</dbReference>
<evidence type="ECO:0000313" key="3">
    <source>
        <dbReference type="Proteomes" id="UP001153069"/>
    </source>
</evidence>
<evidence type="ECO:0000313" key="2">
    <source>
        <dbReference type="EMBL" id="CAB9528969.1"/>
    </source>
</evidence>
<sequence>MVGKKPLRSRSNGHWRAYIESSEDEVSKSTEGDSSGGEDATNGGSTDLVLPSLPKSDGEEKDEGPYYDYDQESVKSDDDKDNDKKEDMSSDEYLNNAMEKAKNAARTKKAQEVLARLHDQKRQHGEDVTWVEDKMVDVNSFIRDFHHELDRLLLKEGEENTMEVKNGSAKKRGNEEVEGPDFDDDDL</sequence>
<evidence type="ECO:0000256" key="1">
    <source>
        <dbReference type="SAM" id="MobiDB-lite"/>
    </source>
</evidence>
<name>A0A9N8EZW0_9STRA</name>
<feature type="region of interest" description="Disordered" evidence="1">
    <location>
        <begin position="1"/>
        <end position="107"/>
    </location>
</feature>
<organism evidence="2 3">
    <name type="scientific">Seminavis robusta</name>
    <dbReference type="NCBI Taxonomy" id="568900"/>
    <lineage>
        <taxon>Eukaryota</taxon>
        <taxon>Sar</taxon>
        <taxon>Stramenopiles</taxon>
        <taxon>Ochrophyta</taxon>
        <taxon>Bacillariophyta</taxon>
        <taxon>Bacillariophyceae</taxon>
        <taxon>Bacillariophycidae</taxon>
        <taxon>Naviculales</taxon>
        <taxon>Naviculaceae</taxon>
        <taxon>Seminavis</taxon>
    </lineage>
</organism>
<protein>
    <submittedName>
        <fullName evidence="2">Uncharacterized protein</fullName>
    </submittedName>
</protein>
<reference evidence="2" key="1">
    <citation type="submission" date="2020-06" db="EMBL/GenBank/DDBJ databases">
        <authorList>
            <consortium name="Plant Systems Biology data submission"/>
        </authorList>
    </citation>
    <scope>NUCLEOTIDE SEQUENCE</scope>
    <source>
        <strain evidence="2">D6</strain>
    </source>
</reference>
<proteinExistence type="predicted"/>
<dbReference type="Proteomes" id="UP001153069">
    <property type="component" value="Unassembled WGS sequence"/>
</dbReference>
<feature type="compositionally biased region" description="Basic residues" evidence="1">
    <location>
        <begin position="1"/>
        <end position="13"/>
    </location>
</feature>
<keyword evidence="3" id="KW-1185">Reference proteome</keyword>
<accession>A0A9N8EZW0</accession>